<evidence type="ECO:0000259" key="11">
    <source>
        <dbReference type="Pfam" id="PF08472"/>
    </source>
</evidence>
<dbReference type="RefSeq" id="XP_022151412.1">
    <property type="nucleotide sequence ID" value="XM_022295720.1"/>
</dbReference>
<dbReference type="Gene3D" id="3.40.50.1000">
    <property type="entry name" value="HAD superfamily/HAD-like"/>
    <property type="match status" value="1"/>
</dbReference>
<evidence type="ECO:0000256" key="9">
    <source>
        <dbReference type="RuleBase" id="RU368007"/>
    </source>
</evidence>
<keyword evidence="12" id="KW-1185">Reference proteome</keyword>
<evidence type="ECO:0000256" key="2">
    <source>
        <dbReference type="ARBA" id="ARBA00003645"/>
    </source>
</evidence>
<proteinExistence type="inferred from homology"/>
<dbReference type="InterPro" id="IPR006380">
    <property type="entry name" value="SPP-like_dom"/>
</dbReference>
<dbReference type="InterPro" id="IPR013679">
    <property type="entry name" value="SPP_C"/>
</dbReference>
<evidence type="ECO:0000313" key="12">
    <source>
        <dbReference type="Proteomes" id="UP000504603"/>
    </source>
</evidence>
<dbReference type="Pfam" id="PF05116">
    <property type="entry name" value="S6PP"/>
    <property type="match status" value="1"/>
</dbReference>
<evidence type="ECO:0000256" key="6">
    <source>
        <dbReference type="ARBA" id="ARBA00022801"/>
    </source>
</evidence>
<evidence type="ECO:0000256" key="8">
    <source>
        <dbReference type="ARBA" id="ARBA00048036"/>
    </source>
</evidence>
<comment type="catalytic activity">
    <reaction evidence="8 9">
        <text>sucrose 6(F)-phosphate + H2O = sucrose + phosphate</text>
        <dbReference type="Rhea" id="RHEA:19289"/>
        <dbReference type="ChEBI" id="CHEBI:15377"/>
        <dbReference type="ChEBI" id="CHEBI:17992"/>
        <dbReference type="ChEBI" id="CHEBI:43474"/>
        <dbReference type="ChEBI" id="CHEBI:57723"/>
        <dbReference type="EC" id="3.1.3.24"/>
    </reaction>
</comment>
<accession>A0A6J1DDF4</accession>
<keyword evidence="6 9" id="KW-0378">Hydrolase</keyword>
<dbReference type="SFLD" id="SFLDF00043">
    <property type="entry name" value="sucrose-phosphatase"/>
    <property type="match status" value="1"/>
</dbReference>
<dbReference type="GO" id="GO:0005986">
    <property type="term" value="P:sucrose biosynthetic process"/>
    <property type="evidence" value="ECO:0007669"/>
    <property type="project" value="UniProtKB-UniRule"/>
</dbReference>
<dbReference type="SFLD" id="SFLDS00003">
    <property type="entry name" value="Haloacid_Dehalogenase"/>
    <property type="match status" value="1"/>
</dbReference>
<comment type="pathway">
    <text evidence="3 9">Glycan biosynthesis; sucrose biosynthesis; sucrose from D-fructose 6-phosphate and UDP-alpha-D-glucose: step 2/2.</text>
</comment>
<comment type="cofactor">
    <cofactor evidence="1 9">
        <name>Mg(2+)</name>
        <dbReference type="ChEBI" id="CHEBI:18420"/>
    </cofactor>
</comment>
<dbReference type="CDD" id="cd02605">
    <property type="entry name" value="HAD_SPP"/>
    <property type="match status" value="1"/>
</dbReference>
<dbReference type="InterPro" id="IPR036412">
    <property type="entry name" value="HAD-like_sf"/>
</dbReference>
<dbReference type="InterPro" id="IPR032710">
    <property type="entry name" value="NTF2-like_dom_sf"/>
</dbReference>
<sequence>MDRLSASARLMIVSDLDHTMVDHHDSENLSLLRFNALWEANYRHDSLLVFSTGRSLTLYKELRKEKPMLTPDITIMSVGTEITYGLEMVPDEGWVEVLNHKWNRSIVIEEASKFSELTPQAETEQRPHKASFYIQKDKAQAVTKALSESLEKRGLDVKIIYSGGIDLDILPRGAGKGQALAYLHKKFKTAGKLPTSTLVCGDSGNDAELFSIPDVFGVMVSNAQEELLQWHAENAKDNSKIIHATERCAAGIIQAIGHFNLGPSTSLRDVKDFLDSKVETKSIGHEIVKFYLFYEKWRCAEVEESCAYLDRLKAAFNSSGVFVHPSGLELSLSDRLSSIRKHYGDSQGKQYRVWVDRVLPTKISSDSWLVKFDKWELSGEKRLCCRTTAILSSKDSNTANESIWLHIHQTWLEGSGSEFSSTWLF</sequence>
<evidence type="ECO:0000256" key="4">
    <source>
        <dbReference type="ARBA" id="ARBA00007211"/>
    </source>
</evidence>
<dbReference type="InterPro" id="IPR051518">
    <property type="entry name" value="Sucrose_Phosphatase"/>
</dbReference>
<dbReference type="SUPFAM" id="SSF54427">
    <property type="entry name" value="NTF2-like"/>
    <property type="match status" value="1"/>
</dbReference>
<dbReference type="GO" id="GO:0050307">
    <property type="term" value="F:sucrose-phosphate phosphatase activity"/>
    <property type="evidence" value="ECO:0007669"/>
    <property type="project" value="UniProtKB-UniRule"/>
</dbReference>
<evidence type="ECO:0000256" key="1">
    <source>
        <dbReference type="ARBA" id="ARBA00001946"/>
    </source>
</evidence>
<dbReference type="OrthoDB" id="531008at2759"/>
<gene>
    <name evidence="13 14" type="primary">LOC111019350</name>
</gene>
<comment type="function">
    <text evidence="2 9">Catalyzes the final step of sucrose synthesis.</text>
</comment>
<feature type="domain" description="Sucrose phosphatase-like" evidence="10">
    <location>
        <begin position="9"/>
        <end position="260"/>
    </location>
</feature>
<evidence type="ECO:0000313" key="13">
    <source>
        <dbReference type="RefSeq" id="XP_022151411.1"/>
    </source>
</evidence>
<dbReference type="Gene3D" id="3.90.1070.10">
    <property type="match status" value="1"/>
</dbReference>
<dbReference type="GeneID" id="111019350"/>
<dbReference type="SFLD" id="SFLDG01140">
    <property type="entry name" value="C2.B:_Phosphomannomutase_and_P"/>
    <property type="match status" value="1"/>
</dbReference>
<comment type="subunit">
    <text evidence="5 9">Homodimer.</text>
</comment>
<evidence type="ECO:0000256" key="7">
    <source>
        <dbReference type="ARBA" id="ARBA00022842"/>
    </source>
</evidence>
<dbReference type="SFLD" id="SFLDG01141">
    <property type="entry name" value="C2.B.1:_Sucrose_Phosphatase_Li"/>
    <property type="match status" value="1"/>
</dbReference>
<dbReference type="InterPro" id="IPR006379">
    <property type="entry name" value="HAD-SF_hydro_IIB"/>
</dbReference>
<dbReference type="InterPro" id="IPR023214">
    <property type="entry name" value="HAD_sf"/>
</dbReference>
<dbReference type="KEGG" id="mcha:111019350"/>
<dbReference type="Proteomes" id="UP000504603">
    <property type="component" value="Unplaced"/>
</dbReference>
<dbReference type="RefSeq" id="XP_022151411.1">
    <property type="nucleotide sequence ID" value="XM_022295719.1"/>
</dbReference>
<dbReference type="InterPro" id="IPR012847">
    <property type="entry name" value="Sucrose_phosphatase_pln/cyn"/>
</dbReference>
<dbReference type="PANTHER" id="PTHR46521">
    <property type="entry name" value="SUCROSE-PHOSPHATASE 2-RELATED"/>
    <property type="match status" value="1"/>
</dbReference>
<evidence type="ECO:0000256" key="3">
    <source>
        <dbReference type="ARBA" id="ARBA00005070"/>
    </source>
</evidence>
<reference evidence="13 14" key="1">
    <citation type="submission" date="2025-04" db="UniProtKB">
        <authorList>
            <consortium name="RefSeq"/>
        </authorList>
    </citation>
    <scope>IDENTIFICATION</scope>
    <source>
        <strain evidence="13 14">OHB3-1</strain>
    </source>
</reference>
<feature type="domain" description="Sucrose-phosphatase C-terminal" evidence="11">
    <location>
        <begin position="284"/>
        <end position="413"/>
    </location>
</feature>
<keyword evidence="7 9" id="KW-0460">Magnesium</keyword>
<dbReference type="UniPathway" id="UPA00371">
    <property type="reaction ID" value="UER00546"/>
</dbReference>
<dbReference type="NCBIfam" id="TIGR01484">
    <property type="entry name" value="HAD-SF-IIB"/>
    <property type="match status" value="1"/>
</dbReference>
<evidence type="ECO:0000313" key="14">
    <source>
        <dbReference type="RefSeq" id="XP_022151412.1"/>
    </source>
</evidence>
<dbReference type="SUPFAM" id="SSF56784">
    <property type="entry name" value="HAD-like"/>
    <property type="match status" value="1"/>
</dbReference>
<dbReference type="AlphaFoldDB" id="A0A6J1DDF4"/>
<evidence type="ECO:0000259" key="10">
    <source>
        <dbReference type="Pfam" id="PF05116"/>
    </source>
</evidence>
<dbReference type="NCBIfam" id="TIGR01485">
    <property type="entry name" value="SPP_plant-cyano"/>
    <property type="match status" value="1"/>
</dbReference>
<evidence type="ECO:0000256" key="5">
    <source>
        <dbReference type="ARBA" id="ARBA00011738"/>
    </source>
</evidence>
<dbReference type="Gene3D" id="3.10.450.50">
    <property type="match status" value="1"/>
</dbReference>
<dbReference type="PANTHER" id="PTHR46521:SF4">
    <property type="entry name" value="SUCROSE-PHOSPHATASE 2-RELATED"/>
    <property type="match status" value="1"/>
</dbReference>
<dbReference type="Pfam" id="PF08472">
    <property type="entry name" value="S6PP_C"/>
    <property type="match status" value="1"/>
</dbReference>
<dbReference type="EC" id="3.1.3.24" evidence="9"/>
<dbReference type="GO" id="GO:0000287">
    <property type="term" value="F:magnesium ion binding"/>
    <property type="evidence" value="ECO:0007669"/>
    <property type="project" value="UniProtKB-UniRule"/>
</dbReference>
<dbReference type="NCBIfam" id="TIGR01482">
    <property type="entry name" value="SPP-subfamily"/>
    <property type="match status" value="1"/>
</dbReference>
<protein>
    <recommendedName>
        <fullName evidence="9">Sucrose-phosphatase</fullName>
        <ecNumber evidence="9">3.1.3.24</ecNumber>
    </recommendedName>
</protein>
<name>A0A6J1DDF4_MOMCH</name>
<comment type="similarity">
    <text evidence="4 9">Belongs to the sucrose phosphatase family.</text>
</comment>
<organism evidence="12 14">
    <name type="scientific">Momordica charantia</name>
    <name type="common">Bitter gourd</name>
    <name type="synonym">Balsam pear</name>
    <dbReference type="NCBI Taxonomy" id="3673"/>
    <lineage>
        <taxon>Eukaryota</taxon>
        <taxon>Viridiplantae</taxon>
        <taxon>Streptophyta</taxon>
        <taxon>Embryophyta</taxon>
        <taxon>Tracheophyta</taxon>
        <taxon>Spermatophyta</taxon>
        <taxon>Magnoliopsida</taxon>
        <taxon>eudicotyledons</taxon>
        <taxon>Gunneridae</taxon>
        <taxon>Pentapetalae</taxon>
        <taxon>rosids</taxon>
        <taxon>fabids</taxon>
        <taxon>Cucurbitales</taxon>
        <taxon>Cucurbitaceae</taxon>
        <taxon>Momordiceae</taxon>
        <taxon>Momordica</taxon>
    </lineage>
</organism>